<keyword evidence="2" id="KW-1185">Reference proteome</keyword>
<dbReference type="RefSeq" id="WP_249298817.1">
    <property type="nucleotide sequence ID" value="NZ_JACRSP010000001.1"/>
</dbReference>
<proteinExistence type="predicted"/>
<dbReference type="AlphaFoldDB" id="A0A926DA31"/>
<evidence type="ECO:0000313" key="2">
    <source>
        <dbReference type="Proteomes" id="UP000620366"/>
    </source>
</evidence>
<reference evidence="1" key="1">
    <citation type="submission" date="2020-08" db="EMBL/GenBank/DDBJ databases">
        <title>Genome public.</title>
        <authorList>
            <person name="Liu C."/>
            <person name="Sun Q."/>
        </authorList>
    </citation>
    <scope>NUCLEOTIDE SEQUENCE</scope>
    <source>
        <strain evidence="1">BX7</strain>
    </source>
</reference>
<organism evidence="1 2">
    <name type="scientific">Feifania hominis</name>
    <dbReference type="NCBI Taxonomy" id="2763660"/>
    <lineage>
        <taxon>Bacteria</taxon>
        <taxon>Bacillati</taxon>
        <taxon>Bacillota</taxon>
        <taxon>Clostridia</taxon>
        <taxon>Eubacteriales</taxon>
        <taxon>Feifaniaceae</taxon>
        <taxon>Feifania</taxon>
    </lineage>
</organism>
<dbReference type="EMBL" id="JACRSP010000001">
    <property type="protein sequence ID" value="MBC8535180.1"/>
    <property type="molecule type" value="Genomic_DNA"/>
</dbReference>
<dbReference type="Proteomes" id="UP000620366">
    <property type="component" value="Unassembled WGS sequence"/>
</dbReference>
<evidence type="ECO:0008006" key="3">
    <source>
        <dbReference type="Google" id="ProtNLM"/>
    </source>
</evidence>
<evidence type="ECO:0000313" key="1">
    <source>
        <dbReference type="EMBL" id="MBC8535180.1"/>
    </source>
</evidence>
<name>A0A926DA31_9FIRM</name>
<accession>A0A926DA31</accession>
<comment type="caution">
    <text evidence="1">The sequence shown here is derived from an EMBL/GenBank/DDBJ whole genome shotgun (WGS) entry which is preliminary data.</text>
</comment>
<protein>
    <recommendedName>
        <fullName evidence="3">ATPase</fullName>
    </recommendedName>
</protein>
<gene>
    <name evidence="1" type="ORF">H8695_00515</name>
</gene>
<sequence>MNTQDCIERLEDVIDEAWNLPLSNGKCVVDAETIRELVREVRDSLPGELEQAMKIVKDRNDIITTARHEAEVIVKNAQEKARALVSRDEIVLEARKQGNELLASAKKQAADIVNLANEQASALVADTNRHVSDLMSETNEKVREMKQMANDYADDMMRKMSEVLGAALTDVRQTYQTFKNNRL</sequence>